<reference evidence="2 3" key="1">
    <citation type="journal article" date="2014" name="PLoS Genet.">
        <title>Analysis of the Phlebiopsis gigantea genome, transcriptome and secretome provides insight into its pioneer colonization strategies of wood.</title>
        <authorList>
            <person name="Hori C."/>
            <person name="Ishida T."/>
            <person name="Igarashi K."/>
            <person name="Samejima M."/>
            <person name="Suzuki H."/>
            <person name="Master E."/>
            <person name="Ferreira P."/>
            <person name="Ruiz-Duenas F.J."/>
            <person name="Held B."/>
            <person name="Canessa P."/>
            <person name="Larrondo L.F."/>
            <person name="Schmoll M."/>
            <person name="Druzhinina I.S."/>
            <person name="Kubicek C.P."/>
            <person name="Gaskell J.A."/>
            <person name="Kersten P."/>
            <person name="St John F."/>
            <person name="Glasner J."/>
            <person name="Sabat G."/>
            <person name="Splinter BonDurant S."/>
            <person name="Syed K."/>
            <person name="Yadav J."/>
            <person name="Mgbeahuruike A.C."/>
            <person name="Kovalchuk A."/>
            <person name="Asiegbu F.O."/>
            <person name="Lackner G."/>
            <person name="Hoffmeister D."/>
            <person name="Rencoret J."/>
            <person name="Gutierrez A."/>
            <person name="Sun H."/>
            <person name="Lindquist E."/>
            <person name="Barry K."/>
            <person name="Riley R."/>
            <person name="Grigoriev I.V."/>
            <person name="Henrissat B."/>
            <person name="Kues U."/>
            <person name="Berka R.M."/>
            <person name="Martinez A.T."/>
            <person name="Covert S.F."/>
            <person name="Blanchette R.A."/>
            <person name="Cullen D."/>
        </authorList>
    </citation>
    <scope>NUCLEOTIDE SEQUENCE [LARGE SCALE GENOMIC DNA]</scope>
    <source>
        <strain evidence="2 3">11061_1 CR5-6</strain>
    </source>
</reference>
<protein>
    <submittedName>
        <fullName evidence="2">Uncharacterized protein</fullName>
    </submittedName>
</protein>
<gene>
    <name evidence="2" type="ORF">PHLGIDRAFT_256798</name>
</gene>
<name>A0A0C3S1D1_PHLG1</name>
<evidence type="ECO:0000313" key="3">
    <source>
        <dbReference type="Proteomes" id="UP000053257"/>
    </source>
</evidence>
<dbReference type="HOGENOM" id="CLU_497053_0_0_1"/>
<dbReference type="Proteomes" id="UP000053257">
    <property type="component" value="Unassembled WGS sequence"/>
</dbReference>
<feature type="region of interest" description="Disordered" evidence="1">
    <location>
        <begin position="1"/>
        <end position="45"/>
    </location>
</feature>
<evidence type="ECO:0000256" key="1">
    <source>
        <dbReference type="SAM" id="MobiDB-lite"/>
    </source>
</evidence>
<dbReference type="AlphaFoldDB" id="A0A0C3S1D1"/>
<accession>A0A0C3S1D1</accession>
<evidence type="ECO:0000313" key="2">
    <source>
        <dbReference type="EMBL" id="KIP03057.1"/>
    </source>
</evidence>
<dbReference type="EMBL" id="KN840636">
    <property type="protein sequence ID" value="KIP03057.1"/>
    <property type="molecule type" value="Genomic_DNA"/>
</dbReference>
<sequence length="548" mass="62786">MKMAEPSRVNDAEASEGPIAAWEESYPSEDGPRMESSPESWSENDRYDPFANSRISEWSPIWVRYEFDTRWQKYFDEKLKDLDVSTVDWRVIRRDLCKSKIAECDIGRPTGVQDEEIHELITKQLSSQLSPVLWAQLPQELVDHIAKKLLPSSPPQKAPAGIHDDGRHIVSTFSLLCKRYMLFYRPFLFHTLRLFDPSDIFYLRTILDSDNSRWLNEHIRCVHIDHCNTSARYELARSFPSLLGQLPCLSTVKYSNLLFNGNIHSGQKQFWLPCNLRTGWRKFPYTMKSISLSGCCIQSSSSLLRMLSALPGIEHIKLDNIKCHVKTSLLAPPQCRADFASIRTAQLVFCQENWPAFWIFAAASMGHRFEYTAHDVNLESAMPKDVLAIAKILNIFRPSDSLGAVSICKQRSSREHEYAFSCCFHAPNYQGEGLRIAVVARTPLPDHIFETAVTLRVLHRILICLPRYCSPDMLALLPWNALDSLLTDCRYLDSVEVICGSMISPDDASRLSVDLVQSMPAHKVHFQHTLRFEDASEIYPELFEYNES</sequence>
<proteinExistence type="predicted"/>
<keyword evidence="3" id="KW-1185">Reference proteome</keyword>
<organism evidence="2 3">
    <name type="scientific">Phlebiopsis gigantea (strain 11061_1 CR5-6)</name>
    <name type="common">White-rot fungus</name>
    <name type="synonym">Peniophora gigantea</name>
    <dbReference type="NCBI Taxonomy" id="745531"/>
    <lineage>
        <taxon>Eukaryota</taxon>
        <taxon>Fungi</taxon>
        <taxon>Dikarya</taxon>
        <taxon>Basidiomycota</taxon>
        <taxon>Agaricomycotina</taxon>
        <taxon>Agaricomycetes</taxon>
        <taxon>Polyporales</taxon>
        <taxon>Phanerochaetaceae</taxon>
        <taxon>Phlebiopsis</taxon>
    </lineage>
</organism>